<gene>
    <name evidence="4" type="ORF">MNBD_ALPHA04-2404</name>
</gene>
<evidence type="ECO:0000256" key="1">
    <source>
        <dbReference type="SAM" id="MobiDB-lite"/>
    </source>
</evidence>
<name>A0A3B0RNW4_9ZZZZ</name>
<feature type="compositionally biased region" description="Low complexity" evidence="1">
    <location>
        <begin position="1"/>
        <end position="15"/>
    </location>
</feature>
<sequence length="181" mass="19841">MTSHISNSSSADSTSRAVAEGHPSYNQGLTPLHPSQKSLIRVMTILGAIPLVIGAGVAEYILQNELGISPGSILVPVAIAMLILIFSLPHRKYRRWGYDMGEKQLRVLRGFLWRTDTIVPFNRIQHIDVAQGPLQRAFGLSTLIVHTVGTHNSIVSLPGLATMDAEAMRETIKGHIRQDMI</sequence>
<keyword evidence="2 4" id="KW-0812">Transmembrane</keyword>
<organism evidence="4">
    <name type="scientific">hydrothermal vent metagenome</name>
    <dbReference type="NCBI Taxonomy" id="652676"/>
    <lineage>
        <taxon>unclassified sequences</taxon>
        <taxon>metagenomes</taxon>
        <taxon>ecological metagenomes</taxon>
    </lineage>
</organism>
<dbReference type="EMBL" id="UOEF01000156">
    <property type="protein sequence ID" value="VAV93121.1"/>
    <property type="molecule type" value="Genomic_DNA"/>
</dbReference>
<dbReference type="Pfam" id="PF03703">
    <property type="entry name" value="bPH_2"/>
    <property type="match status" value="1"/>
</dbReference>
<proteinExistence type="predicted"/>
<dbReference type="AlphaFoldDB" id="A0A3B0RNW4"/>
<dbReference type="PANTHER" id="PTHR34473:SF3">
    <property type="entry name" value="TRANSMEMBRANE PROTEIN-RELATED"/>
    <property type="match status" value="1"/>
</dbReference>
<keyword evidence="2" id="KW-1133">Transmembrane helix</keyword>
<evidence type="ECO:0000313" key="4">
    <source>
        <dbReference type="EMBL" id="VAV93121.1"/>
    </source>
</evidence>
<dbReference type="PANTHER" id="PTHR34473">
    <property type="entry name" value="UPF0699 TRANSMEMBRANE PROTEIN YDBS"/>
    <property type="match status" value="1"/>
</dbReference>
<accession>A0A3B0RNW4</accession>
<feature type="transmembrane region" description="Helical" evidence="2">
    <location>
        <begin position="39"/>
        <end position="62"/>
    </location>
</feature>
<feature type="transmembrane region" description="Helical" evidence="2">
    <location>
        <begin position="68"/>
        <end position="88"/>
    </location>
</feature>
<dbReference type="InterPro" id="IPR005182">
    <property type="entry name" value="YdbS-like_PH"/>
</dbReference>
<feature type="domain" description="YdbS-like PH" evidence="3">
    <location>
        <begin position="93"/>
        <end position="172"/>
    </location>
</feature>
<reference evidence="4" key="1">
    <citation type="submission" date="2018-06" db="EMBL/GenBank/DDBJ databases">
        <authorList>
            <person name="Zhirakovskaya E."/>
        </authorList>
    </citation>
    <scope>NUCLEOTIDE SEQUENCE</scope>
</reference>
<evidence type="ECO:0000259" key="3">
    <source>
        <dbReference type="Pfam" id="PF03703"/>
    </source>
</evidence>
<keyword evidence="2" id="KW-0472">Membrane</keyword>
<feature type="region of interest" description="Disordered" evidence="1">
    <location>
        <begin position="1"/>
        <end position="20"/>
    </location>
</feature>
<protein>
    <submittedName>
        <fullName evidence="4">Transmembrane protein, distant homology with ydbS</fullName>
    </submittedName>
</protein>
<evidence type="ECO:0000256" key="2">
    <source>
        <dbReference type="SAM" id="Phobius"/>
    </source>
</evidence>